<evidence type="ECO:0000256" key="1">
    <source>
        <dbReference type="SAM" id="SignalP"/>
    </source>
</evidence>
<sequence length="150" mass="16030">MKTTRAARRFRALAGAVAGTMLGAAVAVMPGTAAHAASCYGGAVGWNSSASHDNVMLPNAITGPNRWTTTSRCGDINFWVDGGTGTFNADVRVCFDRTGCQGSWKQFGTGDAEKWKVIATDVRDGTKFRIEINYRFVPQGGRRYGGKVAF</sequence>
<feature type="signal peptide" evidence="1">
    <location>
        <begin position="1"/>
        <end position="27"/>
    </location>
</feature>
<dbReference type="EMBL" id="MEIA01000533">
    <property type="protein sequence ID" value="OJF10064.1"/>
    <property type="molecule type" value="Genomic_DNA"/>
</dbReference>
<comment type="caution">
    <text evidence="2">The sequence shown here is derived from an EMBL/GenBank/DDBJ whole genome shotgun (WGS) entry which is preliminary data.</text>
</comment>
<evidence type="ECO:0008006" key="4">
    <source>
        <dbReference type="Google" id="ProtNLM"/>
    </source>
</evidence>
<protein>
    <recommendedName>
        <fullName evidence="4">Secreted protein</fullName>
    </recommendedName>
</protein>
<proteinExistence type="predicted"/>
<dbReference type="Proteomes" id="UP000182486">
    <property type="component" value="Unassembled WGS sequence"/>
</dbReference>
<evidence type="ECO:0000313" key="3">
    <source>
        <dbReference type="Proteomes" id="UP000182486"/>
    </source>
</evidence>
<accession>A0A1K0FBD5</accession>
<dbReference type="AlphaFoldDB" id="A0A1K0FBD5"/>
<keyword evidence="1" id="KW-0732">Signal</keyword>
<name>A0A1K0FBD5_9ACTN</name>
<feature type="chain" id="PRO_5038793327" description="Secreted protein" evidence="1">
    <location>
        <begin position="28"/>
        <end position="150"/>
    </location>
</feature>
<gene>
    <name evidence="2" type="ORF">BG844_34025</name>
</gene>
<organism evidence="2 3">
    <name type="scientific">Couchioplanes caeruleus subsp. caeruleus</name>
    <dbReference type="NCBI Taxonomy" id="56427"/>
    <lineage>
        <taxon>Bacteria</taxon>
        <taxon>Bacillati</taxon>
        <taxon>Actinomycetota</taxon>
        <taxon>Actinomycetes</taxon>
        <taxon>Micromonosporales</taxon>
        <taxon>Micromonosporaceae</taxon>
        <taxon>Couchioplanes</taxon>
    </lineage>
</organism>
<keyword evidence="3" id="KW-1185">Reference proteome</keyword>
<evidence type="ECO:0000313" key="2">
    <source>
        <dbReference type="EMBL" id="OJF10064.1"/>
    </source>
</evidence>
<reference evidence="2 3" key="1">
    <citation type="submission" date="2016-09" db="EMBL/GenBank/DDBJ databases">
        <title>Couchioplanes caeruleus draft genome sequence.</title>
        <authorList>
            <person name="Sheehan J."/>
            <person name="Caffrey P."/>
        </authorList>
    </citation>
    <scope>NUCLEOTIDE SEQUENCE [LARGE SCALE GENOMIC DNA]</scope>
    <source>
        <strain evidence="2 3">DSM 43634</strain>
    </source>
</reference>